<feature type="compositionally biased region" description="Basic residues" evidence="6">
    <location>
        <begin position="58"/>
        <end position="76"/>
    </location>
</feature>
<keyword evidence="2" id="KW-0560">Oxidoreductase</keyword>
<dbReference type="SUPFAM" id="SSF51197">
    <property type="entry name" value="Clavaminate synthase-like"/>
    <property type="match status" value="1"/>
</dbReference>
<evidence type="ECO:0000256" key="6">
    <source>
        <dbReference type="SAM" id="MobiDB-lite"/>
    </source>
</evidence>
<evidence type="ECO:0000256" key="3">
    <source>
        <dbReference type="ARBA" id="ARBA00023004"/>
    </source>
</evidence>
<dbReference type="PANTHER" id="PTHR23123">
    <property type="entry name" value="PHD/F-BOX CONTAINING PROTEIN"/>
    <property type="match status" value="1"/>
</dbReference>
<keyword evidence="4" id="KW-0805">Transcription regulation</keyword>
<accession>A0A7S1XW22</accession>
<evidence type="ECO:0000256" key="4">
    <source>
        <dbReference type="ARBA" id="ARBA00023015"/>
    </source>
</evidence>
<dbReference type="InterPro" id="IPR003347">
    <property type="entry name" value="JmjC_dom"/>
</dbReference>
<sequence length="391" mass="43026">MPTNDDKSKFGVDDVAAALGPDTEVTALGVREESELSLPLRDWAAYYRGEAVTVTHRNRATRRIVRPRRGRKRRKQTKAEEEKEEDGDGDGDGDGDAEVEADAADATEVLLNLVSLEYSCTPLSRRVAAPALVRELDWIDHAWPTILKRQGHEAALGLEGAEGGGDALGQAKPDLSRSEEGEDGIMAAAATPEEEGEKENLNAAATRNATRNAAAADNAKGRFSTHYPRVQNYCLMSPQHSYTDFHVDFGGTAVWYHVLRGRKTFFMAPPTDANLRALGAWSNALGLEGGGGFLPHSLPPRSVVKFDVREGETLLLPSGWLHAVYTPVDSLVFGGNFFFDAAADVQLRVGDWEEAFDVPRRLRCPFFPHIHWYARALNLSLRACTPCWRRT</sequence>
<dbReference type="GO" id="GO:0016491">
    <property type="term" value="F:oxidoreductase activity"/>
    <property type="evidence" value="ECO:0007669"/>
    <property type="project" value="UniProtKB-KW"/>
</dbReference>
<dbReference type="PROSITE" id="PS51184">
    <property type="entry name" value="JMJC"/>
    <property type="match status" value="1"/>
</dbReference>
<reference evidence="8" key="1">
    <citation type="submission" date="2021-01" db="EMBL/GenBank/DDBJ databases">
        <authorList>
            <person name="Corre E."/>
            <person name="Pelletier E."/>
            <person name="Niang G."/>
            <person name="Scheremetjew M."/>
            <person name="Finn R."/>
            <person name="Kale V."/>
            <person name="Holt S."/>
            <person name="Cochrane G."/>
            <person name="Meng A."/>
            <person name="Brown T."/>
            <person name="Cohen L."/>
        </authorList>
    </citation>
    <scope>NUCLEOTIDE SEQUENCE</scope>
    <source>
        <strain evidence="8">CCMP2877</strain>
    </source>
</reference>
<evidence type="ECO:0000256" key="1">
    <source>
        <dbReference type="ARBA" id="ARBA00022723"/>
    </source>
</evidence>
<feature type="region of interest" description="Disordered" evidence="6">
    <location>
        <begin position="162"/>
        <end position="182"/>
    </location>
</feature>
<dbReference type="SMART" id="SM00558">
    <property type="entry name" value="JmjC"/>
    <property type="match status" value="1"/>
</dbReference>
<dbReference type="EMBL" id="HBGJ01036159">
    <property type="protein sequence ID" value="CAD9264464.1"/>
    <property type="molecule type" value="Transcribed_RNA"/>
</dbReference>
<evidence type="ECO:0000259" key="7">
    <source>
        <dbReference type="PROSITE" id="PS51184"/>
    </source>
</evidence>
<keyword evidence="1" id="KW-0479">Metal-binding</keyword>
<dbReference type="Gene3D" id="2.60.120.650">
    <property type="entry name" value="Cupin"/>
    <property type="match status" value="2"/>
</dbReference>
<protein>
    <recommendedName>
        <fullName evidence="7">JmjC domain-containing protein</fullName>
    </recommendedName>
</protein>
<name>A0A7S1XW22_9STRA</name>
<dbReference type="GO" id="GO:0046872">
    <property type="term" value="F:metal ion binding"/>
    <property type="evidence" value="ECO:0007669"/>
    <property type="project" value="UniProtKB-KW"/>
</dbReference>
<keyword evidence="3" id="KW-0408">Iron</keyword>
<evidence type="ECO:0000313" key="8">
    <source>
        <dbReference type="EMBL" id="CAD9264464.1"/>
    </source>
</evidence>
<dbReference type="AlphaFoldDB" id="A0A7S1XW22"/>
<organism evidence="8">
    <name type="scientific">Phaeomonas parva</name>
    <dbReference type="NCBI Taxonomy" id="124430"/>
    <lineage>
        <taxon>Eukaryota</taxon>
        <taxon>Sar</taxon>
        <taxon>Stramenopiles</taxon>
        <taxon>Ochrophyta</taxon>
        <taxon>Pinguiophyceae</taxon>
        <taxon>Pinguiochrysidales</taxon>
        <taxon>Pinguiochrysidaceae</taxon>
        <taxon>Phaeomonas</taxon>
    </lineage>
</organism>
<gene>
    <name evidence="8" type="ORF">PPAR1163_LOCUS22850</name>
</gene>
<feature type="domain" description="JmjC" evidence="7">
    <location>
        <begin position="205"/>
        <end position="354"/>
    </location>
</feature>
<feature type="region of interest" description="Disordered" evidence="6">
    <location>
        <begin position="58"/>
        <end position="98"/>
    </location>
</feature>
<proteinExistence type="predicted"/>
<keyword evidence="5" id="KW-0804">Transcription</keyword>
<dbReference type="Pfam" id="PF02373">
    <property type="entry name" value="JmjC"/>
    <property type="match status" value="1"/>
</dbReference>
<dbReference type="InterPro" id="IPR050690">
    <property type="entry name" value="JHDM1_Histone_Demethylase"/>
</dbReference>
<evidence type="ECO:0000256" key="5">
    <source>
        <dbReference type="ARBA" id="ARBA00023163"/>
    </source>
</evidence>
<feature type="compositionally biased region" description="Acidic residues" evidence="6">
    <location>
        <begin position="82"/>
        <end position="98"/>
    </location>
</feature>
<evidence type="ECO:0000256" key="2">
    <source>
        <dbReference type="ARBA" id="ARBA00023002"/>
    </source>
</evidence>